<dbReference type="InterPro" id="IPR036397">
    <property type="entry name" value="RNaseH_sf"/>
</dbReference>
<dbReference type="Gene3D" id="3.30.420.10">
    <property type="entry name" value="Ribonuclease H-like superfamily/Ribonuclease H"/>
    <property type="match status" value="1"/>
</dbReference>
<dbReference type="OrthoDB" id="13288at2"/>
<dbReference type="STRING" id="1208921.ST1E_0562"/>
<dbReference type="Proteomes" id="UP000011658">
    <property type="component" value="Chromosome"/>
</dbReference>
<evidence type="ECO:0000313" key="2">
    <source>
        <dbReference type="EMBL" id="AGF48974.1"/>
    </source>
</evidence>
<dbReference type="SUPFAM" id="SSF53098">
    <property type="entry name" value="Ribonuclease H-like"/>
    <property type="match status" value="1"/>
</dbReference>
<evidence type="ECO:0000313" key="3">
    <source>
        <dbReference type="Proteomes" id="UP000011658"/>
    </source>
</evidence>
<dbReference type="InterPro" id="IPR019288">
    <property type="entry name" value="3'-5'_exonuclease_PolB-like"/>
</dbReference>
<dbReference type="CDD" id="cd05782">
    <property type="entry name" value="DNA_polB_like1_exo"/>
    <property type="match status" value="1"/>
</dbReference>
<name>M1M100_9PROT</name>
<protein>
    <submittedName>
        <fullName evidence="2">3'-5' exonuclease</fullName>
    </submittedName>
</protein>
<dbReference type="EMBL" id="CP003806">
    <property type="protein sequence ID" value="AGF48974.1"/>
    <property type="molecule type" value="Genomic_DNA"/>
</dbReference>
<keyword evidence="2" id="KW-0540">Nuclease</keyword>
<dbReference type="eggNOG" id="COG3298">
    <property type="taxonomic scope" value="Bacteria"/>
</dbReference>
<sequence length="259" mass="30212">MIPVLVFDIETIPDIESIKKIGVYDACLSDQQVLDSFTAKRIELCGNNFVPLHLHKIVAISCVFRNNKDFYVKTLGKHSDHESKLLEFFFAIIDKYSPRLVSWNGTSFDLPVIHYRSMINCISAPRYWDTGDNNDRNLKFNNYINRYHSMHLDLMDVLSKYNGRSGVSMNELAKLCKFPGKIGMDGSKVWDYWSDNKISEIRSYCETDVINTWLLYCRFCLFRGHLNKESYKNEISIAKNKISSLDGDHWRSFLNSWDN</sequence>
<gene>
    <name evidence="2" type="ORF">ST1E_0562</name>
</gene>
<dbReference type="InterPro" id="IPR012337">
    <property type="entry name" value="RNaseH-like_sf"/>
</dbReference>
<reference evidence="2 3" key="1">
    <citation type="journal article" date="2013" name="Genome Biol. Evol.">
        <title>Genome evolution and phylogenomic analysis of candidatus kinetoplastibacterium, the betaproteobacterial endosymbionts of strigomonas and angomonas.</title>
        <authorList>
            <person name="Alves J.M."/>
            <person name="Serrano M.G."/>
            <person name="Maia da Silva F."/>
            <person name="Voegtly L.J."/>
            <person name="Matveyev A.V."/>
            <person name="Teixeira M.M."/>
            <person name="Camargo E.P."/>
            <person name="Buck G.A."/>
        </authorList>
    </citation>
    <scope>NUCLEOTIDE SEQUENCE [LARGE SCALE GENOMIC DNA]</scope>
    <source>
        <strain evidence="2 3">TCC219</strain>
    </source>
</reference>
<dbReference type="PATRIC" id="fig|1208921.3.peg.253"/>
<dbReference type="HOGENOM" id="CLU_069554_0_0_4"/>
<accession>M1M100</accession>
<feature type="domain" description="Predicted 3'-5' exonuclease PolB-like" evidence="1">
    <location>
        <begin position="48"/>
        <end position="257"/>
    </location>
</feature>
<dbReference type="KEGG" id="kga:ST1E_0562"/>
<dbReference type="Pfam" id="PF10108">
    <property type="entry name" value="DNA_pol_B_exo2"/>
    <property type="match status" value="1"/>
</dbReference>
<organism evidence="2 3">
    <name type="scientific">Candidatus Kinetoplastidibacterium galati TCC219</name>
    <dbReference type="NCBI Taxonomy" id="1208921"/>
    <lineage>
        <taxon>Bacteria</taxon>
        <taxon>Pseudomonadati</taxon>
        <taxon>Pseudomonadota</taxon>
        <taxon>Betaproteobacteria</taxon>
        <taxon>Candidatus Kinetoplastidibacterium</taxon>
    </lineage>
</organism>
<dbReference type="RefSeq" id="WP_015389459.1">
    <property type="nucleotide sequence ID" value="NC_020284.1"/>
</dbReference>
<evidence type="ECO:0000259" key="1">
    <source>
        <dbReference type="Pfam" id="PF10108"/>
    </source>
</evidence>
<dbReference type="GO" id="GO:0003676">
    <property type="term" value="F:nucleic acid binding"/>
    <property type="evidence" value="ECO:0007669"/>
    <property type="project" value="InterPro"/>
</dbReference>
<proteinExistence type="predicted"/>
<dbReference type="GO" id="GO:0004527">
    <property type="term" value="F:exonuclease activity"/>
    <property type="evidence" value="ECO:0007669"/>
    <property type="project" value="UniProtKB-KW"/>
</dbReference>
<keyword evidence="2" id="KW-0378">Hydrolase</keyword>
<dbReference type="AlphaFoldDB" id="M1M100"/>
<keyword evidence="3" id="KW-1185">Reference proteome</keyword>
<keyword evidence="2" id="KW-0269">Exonuclease</keyword>